<dbReference type="GO" id="GO:0033982">
    <property type="term" value="F:3-dehydro-L-gulonate-6-phosphate decarboxylase activity"/>
    <property type="evidence" value="ECO:0007669"/>
    <property type="project" value="TreeGrafter"/>
</dbReference>
<keyword evidence="6" id="KW-0456">Lyase</keyword>
<feature type="domain" description="Orotidine 5'-phosphate decarboxylase" evidence="8">
    <location>
        <begin position="5"/>
        <end position="203"/>
    </location>
</feature>
<gene>
    <name evidence="9" type="ORF">DY78_GL000565</name>
</gene>
<dbReference type="GO" id="GO:0006730">
    <property type="term" value="P:one-carbon metabolic process"/>
    <property type="evidence" value="ECO:0007669"/>
    <property type="project" value="UniProtKB-KW"/>
</dbReference>
<comment type="pathway">
    <text evidence="2">One-carbon metabolism; formaldehyde assimilation via RuMP pathway; D-fructose 6-phosphate from D-ribulose 5-phosphate and formaldehyde: step 1/2.</text>
</comment>
<dbReference type="Proteomes" id="UP000050920">
    <property type="component" value="Unassembled WGS sequence"/>
</dbReference>
<dbReference type="InterPro" id="IPR001754">
    <property type="entry name" value="OMPdeCOase_dom"/>
</dbReference>
<dbReference type="CDD" id="cd04726">
    <property type="entry name" value="KGPDC_HPS"/>
    <property type="match status" value="1"/>
</dbReference>
<name>A0A0R2NR43_9LACO</name>
<dbReference type="GO" id="GO:0043801">
    <property type="term" value="F:hexulose-6-phosphate synthase activity"/>
    <property type="evidence" value="ECO:0007669"/>
    <property type="project" value="UniProtKB-EC"/>
</dbReference>
<dbReference type="GO" id="GO:0004590">
    <property type="term" value="F:orotidine-5'-phosphate decarboxylase activity"/>
    <property type="evidence" value="ECO:0007669"/>
    <property type="project" value="InterPro"/>
</dbReference>
<dbReference type="AlphaFoldDB" id="A0A0R2NR43"/>
<evidence type="ECO:0000259" key="8">
    <source>
        <dbReference type="SMART" id="SM00934"/>
    </source>
</evidence>
<dbReference type="PANTHER" id="PTHR35039:SF3">
    <property type="entry name" value="3-KETO-L-GULONATE-6-PHOSPHATE DECARBOXYLASE SGBH-RELATED"/>
    <property type="match status" value="1"/>
</dbReference>
<dbReference type="EC" id="4.1.2.43" evidence="4"/>
<reference evidence="9 10" key="1">
    <citation type="journal article" date="2015" name="Genome Announc.">
        <title>Expanding the biotechnology potential of lactobacilli through comparative genomics of 213 strains and associated genera.</title>
        <authorList>
            <person name="Sun Z."/>
            <person name="Harris H.M."/>
            <person name="McCann A."/>
            <person name="Guo C."/>
            <person name="Argimon S."/>
            <person name="Zhang W."/>
            <person name="Yang X."/>
            <person name="Jeffery I.B."/>
            <person name="Cooney J.C."/>
            <person name="Kagawa T.F."/>
            <person name="Liu W."/>
            <person name="Song Y."/>
            <person name="Salvetti E."/>
            <person name="Wrobel A."/>
            <person name="Rasinkangas P."/>
            <person name="Parkhill J."/>
            <person name="Rea M.C."/>
            <person name="O'Sullivan O."/>
            <person name="Ritari J."/>
            <person name="Douillard F.P."/>
            <person name="Paul Ross R."/>
            <person name="Yang R."/>
            <person name="Briner A.E."/>
            <person name="Felis G.E."/>
            <person name="de Vos W.M."/>
            <person name="Barrangou R."/>
            <person name="Klaenhammer T.R."/>
            <person name="Caufield P.W."/>
            <person name="Cui Y."/>
            <person name="Zhang H."/>
            <person name="O'Toole P.W."/>
        </authorList>
    </citation>
    <scope>NUCLEOTIDE SEQUENCE [LARGE SCALE GENOMIC DNA]</scope>
    <source>
        <strain evidence="9 10">DSM 21115</strain>
    </source>
</reference>
<evidence type="ECO:0000256" key="5">
    <source>
        <dbReference type="ARBA" id="ARBA00022563"/>
    </source>
</evidence>
<proteinExistence type="inferred from homology"/>
<comment type="catalytic activity">
    <reaction evidence="1">
        <text>D-ribulose 5-phosphate + formaldehyde = D-arabino-hex-3-ulose 6-phosphate</text>
        <dbReference type="Rhea" id="RHEA:25201"/>
        <dbReference type="ChEBI" id="CHEBI:16842"/>
        <dbReference type="ChEBI" id="CHEBI:58121"/>
        <dbReference type="ChEBI" id="CHEBI:58542"/>
        <dbReference type="EC" id="4.1.2.43"/>
    </reaction>
</comment>
<dbReference type="Pfam" id="PF00215">
    <property type="entry name" value="OMPdecase"/>
    <property type="match status" value="1"/>
</dbReference>
<dbReference type="RefSeq" id="WP_024624272.1">
    <property type="nucleotide sequence ID" value="NZ_AYGX02000102.1"/>
</dbReference>
<dbReference type="NCBIfam" id="NF009832">
    <property type="entry name" value="PRK13306.1"/>
    <property type="match status" value="1"/>
</dbReference>
<organism evidence="9 10">
    <name type="scientific">Lactiplantibacillus fabifermentans DSM 21115</name>
    <dbReference type="NCBI Taxonomy" id="1413187"/>
    <lineage>
        <taxon>Bacteria</taxon>
        <taxon>Bacillati</taxon>
        <taxon>Bacillota</taxon>
        <taxon>Bacilli</taxon>
        <taxon>Lactobacillales</taxon>
        <taxon>Lactobacillaceae</taxon>
        <taxon>Lactiplantibacillus</taxon>
    </lineage>
</organism>
<dbReference type="Gene3D" id="3.20.20.70">
    <property type="entry name" value="Aldolase class I"/>
    <property type="match status" value="1"/>
</dbReference>
<evidence type="ECO:0000313" key="9">
    <source>
        <dbReference type="EMBL" id="KRO26880.1"/>
    </source>
</evidence>
<evidence type="ECO:0000256" key="6">
    <source>
        <dbReference type="ARBA" id="ARBA00023239"/>
    </source>
</evidence>
<protein>
    <recommendedName>
        <fullName evidence="4">3-hexulose-6-phosphate synthase</fullName>
        <ecNumber evidence="4">4.1.2.43</ecNumber>
    </recommendedName>
</protein>
<evidence type="ECO:0000256" key="7">
    <source>
        <dbReference type="ARBA" id="ARBA00023277"/>
    </source>
</evidence>
<dbReference type="InterPro" id="IPR013785">
    <property type="entry name" value="Aldolase_TIM"/>
</dbReference>
<dbReference type="PANTHER" id="PTHR35039">
    <property type="entry name" value="3-KETO-L-GULONATE-6-PHOSPHATE DECARBOXYLASE SGBH-RELATED"/>
    <property type="match status" value="1"/>
</dbReference>
<keyword evidence="5" id="KW-0554">One-carbon metabolism</keyword>
<evidence type="ECO:0000256" key="2">
    <source>
        <dbReference type="ARBA" id="ARBA00005014"/>
    </source>
</evidence>
<comment type="similarity">
    <text evidence="3">Belongs to the HPS/KGPDC family. HPS subfamily.</text>
</comment>
<dbReference type="SMART" id="SM00934">
    <property type="entry name" value="OMPdecase"/>
    <property type="match status" value="1"/>
</dbReference>
<dbReference type="EMBL" id="AYGX02000102">
    <property type="protein sequence ID" value="KRO26880.1"/>
    <property type="molecule type" value="Genomic_DNA"/>
</dbReference>
<evidence type="ECO:0000256" key="1">
    <source>
        <dbReference type="ARBA" id="ARBA00000718"/>
    </source>
</evidence>
<keyword evidence="10" id="KW-1185">Reference proteome</keyword>
<dbReference type="FunFam" id="3.20.20.70:FF:000022">
    <property type="entry name" value="3-keto-L-gulonate-6-phosphate decarboxylase UlaD"/>
    <property type="match status" value="1"/>
</dbReference>
<evidence type="ECO:0000256" key="3">
    <source>
        <dbReference type="ARBA" id="ARBA00006350"/>
    </source>
</evidence>
<dbReference type="SUPFAM" id="SSF51366">
    <property type="entry name" value="Ribulose-phoshate binding barrel"/>
    <property type="match status" value="1"/>
</dbReference>
<sequence>MTKPNLQVALDNNTLESALADVKAVGDIVDIVEAGTILILQEGTKAVSSLRALYPEKTIIADTKCADAGGTVAKNMADAGADWMTCICAATIPTMKAANEKIDEIQVELYGNWTKEDAQGWLDAGITQAIYHQSRDALLSGVSWGEKDLNKVKMLVDMGFRVSVTGGLSVDKLALFEGVNVYTFIAGRAITQADDPAKAAQAFQDELHRLWGE</sequence>
<evidence type="ECO:0000313" key="10">
    <source>
        <dbReference type="Proteomes" id="UP000050920"/>
    </source>
</evidence>
<accession>A0A0R2NR43</accession>
<dbReference type="GO" id="GO:0019854">
    <property type="term" value="P:L-ascorbic acid catabolic process"/>
    <property type="evidence" value="ECO:0007669"/>
    <property type="project" value="TreeGrafter"/>
</dbReference>
<evidence type="ECO:0000256" key="4">
    <source>
        <dbReference type="ARBA" id="ARBA00012890"/>
    </source>
</evidence>
<dbReference type="GO" id="GO:0006207">
    <property type="term" value="P:'de novo' pyrimidine nucleobase biosynthetic process"/>
    <property type="evidence" value="ECO:0007669"/>
    <property type="project" value="InterPro"/>
</dbReference>
<dbReference type="InterPro" id="IPR011060">
    <property type="entry name" value="RibuloseP-bd_barrel"/>
</dbReference>
<dbReference type="InterPro" id="IPR041710">
    <property type="entry name" value="HPS/KGPDC"/>
</dbReference>
<comment type="caution">
    <text evidence="9">The sequence shown here is derived from an EMBL/GenBank/DDBJ whole genome shotgun (WGS) entry which is preliminary data.</text>
</comment>
<keyword evidence="7" id="KW-0119">Carbohydrate metabolism</keyword>